<accession>A0A4R7FS93</accession>
<comment type="subcellular location">
    <subcellularLocation>
        <location evidence="1">Cell membrane</location>
        <topology evidence="1">Multi-pass membrane protein</topology>
    </subcellularLocation>
</comment>
<dbReference type="EMBL" id="SOAM01000001">
    <property type="protein sequence ID" value="TDS80539.1"/>
    <property type="molecule type" value="Genomic_DNA"/>
</dbReference>
<keyword evidence="4 7" id="KW-0812">Transmembrane</keyword>
<evidence type="ECO:0000256" key="6">
    <source>
        <dbReference type="ARBA" id="ARBA00023136"/>
    </source>
</evidence>
<dbReference type="AlphaFoldDB" id="A0A4R7FS93"/>
<gene>
    <name evidence="8" type="ORF">CLV52_1105</name>
</gene>
<evidence type="ECO:0000256" key="3">
    <source>
        <dbReference type="ARBA" id="ARBA00022475"/>
    </source>
</evidence>
<reference evidence="8 9" key="1">
    <citation type="submission" date="2019-03" db="EMBL/GenBank/DDBJ databases">
        <title>Genomic Encyclopedia of Archaeal and Bacterial Type Strains, Phase II (KMG-II): from individual species to whole genera.</title>
        <authorList>
            <person name="Goeker M."/>
        </authorList>
    </citation>
    <scope>NUCLEOTIDE SEQUENCE [LARGE SCALE GENOMIC DNA]</scope>
    <source>
        <strain evidence="8 9">DSM 24782</strain>
    </source>
</reference>
<evidence type="ECO:0000313" key="8">
    <source>
        <dbReference type="EMBL" id="TDS80539.1"/>
    </source>
</evidence>
<dbReference type="Proteomes" id="UP000295344">
    <property type="component" value="Unassembled WGS sequence"/>
</dbReference>
<feature type="transmembrane region" description="Helical" evidence="7">
    <location>
        <begin position="91"/>
        <end position="109"/>
    </location>
</feature>
<sequence length="428" mass="44828">MSFALHVPARIRPAFSGFAPLSVPNYRRFAGSNVLAMSATWMQRIAQDWLVLQLTHSVTAVGITTAAQFAPSILFGLHGGVVVDRFPRRRLLMVTQSLVGLVSVLLAVVALTGTATVWLVWAAAFAIGCVTVVDNPGRQVFVNELVGRRHLKNALNLNAAVFQLGAFMGPAVAGGLIGWVGGGWAFAINAAACCVTVLMLSRLDASQLQPVPRPQRRPHALREGLAFVLRTPAIRYSILMLAFLSVFTLTMPVLLAAFATQVFHLGASGYGLFNSVGALGAVAGALASTRLTHLRLRIVVLCGTGWAAALALAAFMPSVPTFCAALIVTGVGSQYFFQSGNPLVQLSTLPEVRGRVISVWVLVVLGGQGIGGPIMGGIVDALGARGGMLVAGGVPAVAGIVLSVLLARRGSLKLSVSTTRPRIAITER</sequence>
<dbReference type="Gene3D" id="1.20.1250.20">
    <property type="entry name" value="MFS general substrate transporter like domains"/>
    <property type="match status" value="1"/>
</dbReference>
<evidence type="ECO:0000256" key="5">
    <source>
        <dbReference type="ARBA" id="ARBA00022989"/>
    </source>
</evidence>
<dbReference type="PANTHER" id="PTHR23513">
    <property type="entry name" value="INTEGRAL MEMBRANE EFFLUX PROTEIN-RELATED"/>
    <property type="match status" value="1"/>
</dbReference>
<keyword evidence="3" id="KW-1003">Cell membrane</keyword>
<evidence type="ECO:0000256" key="1">
    <source>
        <dbReference type="ARBA" id="ARBA00004651"/>
    </source>
</evidence>
<keyword evidence="9" id="KW-1185">Reference proteome</keyword>
<evidence type="ECO:0000313" key="9">
    <source>
        <dbReference type="Proteomes" id="UP000295344"/>
    </source>
</evidence>
<dbReference type="GO" id="GO:0005886">
    <property type="term" value="C:plasma membrane"/>
    <property type="evidence" value="ECO:0007669"/>
    <property type="project" value="UniProtKB-SubCell"/>
</dbReference>
<dbReference type="InterPro" id="IPR010290">
    <property type="entry name" value="TM_effector"/>
</dbReference>
<keyword evidence="2" id="KW-0813">Transport</keyword>
<organism evidence="8 9">
    <name type="scientific">Amnibacterium kyonggiense</name>
    <dbReference type="NCBI Taxonomy" id="595671"/>
    <lineage>
        <taxon>Bacteria</taxon>
        <taxon>Bacillati</taxon>
        <taxon>Actinomycetota</taxon>
        <taxon>Actinomycetes</taxon>
        <taxon>Micrococcales</taxon>
        <taxon>Microbacteriaceae</taxon>
        <taxon>Amnibacterium</taxon>
    </lineage>
</organism>
<proteinExistence type="predicted"/>
<feature type="transmembrane region" description="Helical" evidence="7">
    <location>
        <begin position="238"/>
        <end position="263"/>
    </location>
</feature>
<name>A0A4R7FS93_9MICO</name>
<dbReference type="InterPro" id="IPR036259">
    <property type="entry name" value="MFS_trans_sf"/>
</dbReference>
<feature type="transmembrane region" description="Helical" evidence="7">
    <location>
        <begin position="319"/>
        <end position="337"/>
    </location>
</feature>
<protein>
    <submittedName>
        <fullName evidence="8">Putative MFS family arabinose efflux permease</fullName>
    </submittedName>
</protein>
<dbReference type="Pfam" id="PF05977">
    <property type="entry name" value="MFS_3"/>
    <property type="match status" value="1"/>
</dbReference>
<dbReference type="CDD" id="cd06173">
    <property type="entry name" value="MFS_MefA_like"/>
    <property type="match status" value="1"/>
</dbReference>
<feature type="transmembrane region" description="Helical" evidence="7">
    <location>
        <begin position="294"/>
        <end position="313"/>
    </location>
</feature>
<comment type="caution">
    <text evidence="8">The sequence shown here is derived from an EMBL/GenBank/DDBJ whole genome shotgun (WGS) entry which is preliminary data.</text>
</comment>
<keyword evidence="5 7" id="KW-1133">Transmembrane helix</keyword>
<feature type="transmembrane region" description="Helical" evidence="7">
    <location>
        <begin position="269"/>
        <end position="287"/>
    </location>
</feature>
<dbReference type="PANTHER" id="PTHR23513:SF11">
    <property type="entry name" value="STAPHYLOFERRIN A TRANSPORTER"/>
    <property type="match status" value="1"/>
</dbReference>
<evidence type="ECO:0000256" key="4">
    <source>
        <dbReference type="ARBA" id="ARBA00022692"/>
    </source>
</evidence>
<keyword evidence="6 7" id="KW-0472">Membrane</keyword>
<feature type="transmembrane region" description="Helical" evidence="7">
    <location>
        <begin position="154"/>
        <end position="177"/>
    </location>
</feature>
<evidence type="ECO:0000256" key="2">
    <source>
        <dbReference type="ARBA" id="ARBA00022448"/>
    </source>
</evidence>
<feature type="transmembrane region" description="Helical" evidence="7">
    <location>
        <begin position="357"/>
        <end position="376"/>
    </location>
</feature>
<dbReference type="SUPFAM" id="SSF103473">
    <property type="entry name" value="MFS general substrate transporter"/>
    <property type="match status" value="1"/>
</dbReference>
<evidence type="ECO:0000256" key="7">
    <source>
        <dbReference type="SAM" id="Phobius"/>
    </source>
</evidence>
<feature type="transmembrane region" description="Helical" evidence="7">
    <location>
        <begin position="388"/>
        <end position="407"/>
    </location>
</feature>